<dbReference type="Pfam" id="PF00144">
    <property type="entry name" value="Beta-lactamase"/>
    <property type="match status" value="1"/>
</dbReference>
<keyword evidence="4" id="KW-0378">Hydrolase</keyword>
<evidence type="ECO:0000256" key="1">
    <source>
        <dbReference type="ARBA" id="ARBA00004370"/>
    </source>
</evidence>
<protein>
    <submittedName>
        <fullName evidence="4">Serine hydrolase domain-containing protein</fullName>
    </submittedName>
</protein>
<evidence type="ECO:0000256" key="2">
    <source>
        <dbReference type="ARBA" id="ARBA00023136"/>
    </source>
</evidence>
<dbReference type="InterPro" id="IPR050491">
    <property type="entry name" value="AmpC-like"/>
</dbReference>
<gene>
    <name evidence="4" type="ORF">GCM10009688_09110</name>
</gene>
<dbReference type="InterPro" id="IPR001466">
    <property type="entry name" value="Beta-lactam-related"/>
</dbReference>
<keyword evidence="2" id="KW-0472">Membrane</keyword>
<dbReference type="InterPro" id="IPR012338">
    <property type="entry name" value="Beta-lactam/transpept-like"/>
</dbReference>
<dbReference type="Gene3D" id="3.40.710.10">
    <property type="entry name" value="DD-peptidase/beta-lactamase superfamily"/>
    <property type="match status" value="1"/>
</dbReference>
<dbReference type="SUPFAM" id="SSF56601">
    <property type="entry name" value="beta-lactamase/transpeptidase-like"/>
    <property type="match status" value="1"/>
</dbReference>
<sequence>MFPDIDAEAVDRILHDAASRHEFSGAVQLSRGGRVLHEGAYGVASRRWNVPVSTGTRFDVASITKLFTSVAVLQQVDAGTLALDSRIGRFVELEGTRIDPSVTIGQLLTHTSGIGDDADEEAGESYEDLWVDKPTYSVTTTADFLPQFVHKEPNFAPGTGCRYCNCGYILAGLALEAVTGTSYRDYVREHVFGAAGMQDSGFFSMRDAAPHVAEGWDPVQDEAGTVISWRQNIFSYPPIGSPDGGAHATAADLVRFLDAVRDGKLLSAESTAAFLSPQVKHSDLDAGELHYGYGLEFRLGPTGEVRSLYKDGINAGVSAFLGHYPPADVTLALVSNSEDGAWVPLKDITALLQAG</sequence>
<dbReference type="GO" id="GO:0016787">
    <property type="term" value="F:hydrolase activity"/>
    <property type="evidence" value="ECO:0007669"/>
    <property type="project" value="UniProtKB-KW"/>
</dbReference>
<dbReference type="PANTHER" id="PTHR46825:SF11">
    <property type="entry name" value="PENICILLIN-BINDING PROTEIN 4"/>
    <property type="match status" value="1"/>
</dbReference>
<dbReference type="PANTHER" id="PTHR46825">
    <property type="entry name" value="D-ALANYL-D-ALANINE-CARBOXYPEPTIDASE/ENDOPEPTIDASE AMPH"/>
    <property type="match status" value="1"/>
</dbReference>
<reference evidence="4 5" key="1">
    <citation type="journal article" date="2019" name="Int. J. Syst. Evol. Microbiol.">
        <title>The Global Catalogue of Microorganisms (GCM) 10K type strain sequencing project: providing services to taxonomists for standard genome sequencing and annotation.</title>
        <authorList>
            <consortium name="The Broad Institute Genomics Platform"/>
            <consortium name="The Broad Institute Genome Sequencing Center for Infectious Disease"/>
            <person name="Wu L."/>
            <person name="Ma J."/>
        </authorList>
    </citation>
    <scope>NUCLEOTIDE SEQUENCE [LARGE SCALE GENOMIC DNA]</scope>
    <source>
        <strain evidence="4 5">JCM 13316</strain>
    </source>
</reference>
<evidence type="ECO:0000313" key="4">
    <source>
        <dbReference type="EMBL" id="GAA1907295.1"/>
    </source>
</evidence>
<evidence type="ECO:0000313" key="5">
    <source>
        <dbReference type="Proteomes" id="UP001500784"/>
    </source>
</evidence>
<dbReference type="Proteomes" id="UP001500784">
    <property type="component" value="Unassembled WGS sequence"/>
</dbReference>
<keyword evidence="5" id="KW-1185">Reference proteome</keyword>
<accession>A0ABN2NYJ8</accession>
<dbReference type="EMBL" id="BAAALV010000002">
    <property type="protein sequence ID" value="GAA1907295.1"/>
    <property type="molecule type" value="Genomic_DNA"/>
</dbReference>
<dbReference type="RefSeq" id="WP_152225258.1">
    <property type="nucleotide sequence ID" value="NZ_BAAALV010000002.1"/>
</dbReference>
<feature type="domain" description="Beta-lactamase-related" evidence="3">
    <location>
        <begin position="19"/>
        <end position="353"/>
    </location>
</feature>
<proteinExistence type="predicted"/>
<evidence type="ECO:0000259" key="3">
    <source>
        <dbReference type="Pfam" id="PF00144"/>
    </source>
</evidence>
<comment type="caution">
    <text evidence="4">The sequence shown here is derived from an EMBL/GenBank/DDBJ whole genome shotgun (WGS) entry which is preliminary data.</text>
</comment>
<comment type="subcellular location">
    <subcellularLocation>
        <location evidence="1">Membrane</location>
    </subcellularLocation>
</comment>
<organism evidence="4 5">
    <name type="scientific">Arthrobacter gandavensis</name>
    <dbReference type="NCBI Taxonomy" id="169960"/>
    <lineage>
        <taxon>Bacteria</taxon>
        <taxon>Bacillati</taxon>
        <taxon>Actinomycetota</taxon>
        <taxon>Actinomycetes</taxon>
        <taxon>Micrococcales</taxon>
        <taxon>Micrococcaceae</taxon>
        <taxon>Arthrobacter</taxon>
    </lineage>
</organism>
<name>A0ABN2NYJ8_9MICC</name>